<gene>
    <name evidence="1" type="ORF">HQ865_00780</name>
</gene>
<dbReference type="EMBL" id="CP054139">
    <property type="protein sequence ID" value="QKJ28353.1"/>
    <property type="molecule type" value="Genomic_DNA"/>
</dbReference>
<name>A0A7D4TJZ0_9SPHI</name>
<accession>A0A7D4TJZ0</accession>
<evidence type="ECO:0000313" key="1">
    <source>
        <dbReference type="EMBL" id="QKJ28353.1"/>
    </source>
</evidence>
<dbReference type="KEGG" id="mmab:HQ865_00780"/>
<protein>
    <submittedName>
        <fullName evidence="1">Uncharacterized protein</fullName>
    </submittedName>
</protein>
<proteinExistence type="predicted"/>
<dbReference type="AlphaFoldDB" id="A0A7D4TJZ0"/>
<evidence type="ECO:0000313" key="2">
    <source>
        <dbReference type="Proteomes" id="UP000505355"/>
    </source>
</evidence>
<keyword evidence="2" id="KW-1185">Reference proteome</keyword>
<organism evidence="1 2">
    <name type="scientific">Mucilaginibacter mali</name>
    <dbReference type="NCBI Taxonomy" id="2740462"/>
    <lineage>
        <taxon>Bacteria</taxon>
        <taxon>Pseudomonadati</taxon>
        <taxon>Bacteroidota</taxon>
        <taxon>Sphingobacteriia</taxon>
        <taxon>Sphingobacteriales</taxon>
        <taxon>Sphingobacteriaceae</taxon>
        <taxon>Mucilaginibacter</taxon>
    </lineage>
</organism>
<sequence>MILYGERTSATATSLIIDFFNRWKGDAPYIMKTITAIYKKNDQIFNDLSRYPIDAPFRPYYDELTKYAGEYQLDDLFFNPDGSIGEGYYYFQFAYDARLNKFLVSESPAEISRAQQERYIPMLYSMVTDAKIDWQEAKYETIEVGQSYADEKQILLVFGEASSQTLQFSWLATFELISQLKNVKVLAEEISARKEILINAVQGVLFSQLDDVIIEILRAKDQLAHTRELIKDHKHTLKNFGFRGVMASLYHSIKEKRFTEALEDYTRVENLSILRDYATDILYNFDADAGELLLKQHGFDTFTSILNLIHSATQLAGEKRIIYSEEVEQHPLNHIKTENIPSLFTVLLNLYSNSRNKGKSDYLVNLEIVDENKLMIIFTNAGEMQEKYRDFFLSSSAMSGLKGEGISFIKSALSTLKHIQRACETRDGRTIITLTVDHET</sequence>
<dbReference type="RefSeq" id="WP_173413055.1">
    <property type="nucleotide sequence ID" value="NZ_CP054139.1"/>
</dbReference>
<reference evidence="1 2" key="1">
    <citation type="submission" date="2020-05" db="EMBL/GenBank/DDBJ databases">
        <title>Mucilaginibacter mali sp. nov.</title>
        <authorList>
            <person name="Kim H.S."/>
            <person name="Lee K.C."/>
            <person name="Suh M.K."/>
            <person name="Kim J.-S."/>
            <person name="Han K.-I."/>
            <person name="Eom M.K."/>
            <person name="Shin Y.K."/>
            <person name="Lee J.-S."/>
        </authorList>
    </citation>
    <scope>NUCLEOTIDE SEQUENCE [LARGE SCALE GENOMIC DNA]</scope>
    <source>
        <strain evidence="1 2">G2-14</strain>
    </source>
</reference>
<dbReference type="Proteomes" id="UP000505355">
    <property type="component" value="Chromosome"/>
</dbReference>